<dbReference type="Gene3D" id="2.40.380.10">
    <property type="entry name" value="FomD-like"/>
    <property type="match status" value="1"/>
</dbReference>
<dbReference type="Pfam" id="PF04167">
    <property type="entry name" value="DUF402"/>
    <property type="match status" value="1"/>
</dbReference>
<evidence type="ECO:0000259" key="1">
    <source>
        <dbReference type="Pfam" id="PF04167"/>
    </source>
</evidence>
<evidence type="ECO:0000313" key="2">
    <source>
        <dbReference type="EMBL" id="MPY65796.1"/>
    </source>
</evidence>
<protein>
    <submittedName>
        <fullName evidence="2">DUF402 domain-containing protein</fullName>
    </submittedName>
</protein>
<accession>A0A7X1NUQ1</accession>
<comment type="caution">
    <text evidence="2">The sequence shown here is derived from an EMBL/GenBank/DDBJ whole genome shotgun (WGS) entry which is preliminary data.</text>
</comment>
<feature type="domain" description="DUF402" evidence="1">
    <location>
        <begin position="23"/>
        <end position="149"/>
    </location>
</feature>
<dbReference type="Proteomes" id="UP000484842">
    <property type="component" value="Unassembled WGS sequence"/>
</dbReference>
<organism evidence="2 3">
    <name type="scientific">Deinococcus terrestris</name>
    <dbReference type="NCBI Taxonomy" id="2651870"/>
    <lineage>
        <taxon>Bacteria</taxon>
        <taxon>Thermotogati</taxon>
        <taxon>Deinococcota</taxon>
        <taxon>Deinococci</taxon>
        <taxon>Deinococcales</taxon>
        <taxon>Deinococcaceae</taxon>
        <taxon>Deinococcus</taxon>
    </lineage>
</organism>
<dbReference type="RefSeq" id="WP_152869004.1">
    <property type="nucleotide sequence ID" value="NZ_WBSL01000001.1"/>
</dbReference>
<dbReference type="AlphaFoldDB" id="A0A7X1NUQ1"/>
<gene>
    <name evidence="2" type="ORF">F8S09_03670</name>
</gene>
<dbReference type="InterPro" id="IPR007295">
    <property type="entry name" value="DUF402"/>
</dbReference>
<name>A0A7X1NUQ1_9DEIO</name>
<proteinExistence type="predicted"/>
<dbReference type="InterPro" id="IPR035930">
    <property type="entry name" value="FomD-like_sf"/>
</dbReference>
<dbReference type="EMBL" id="WBSL01000001">
    <property type="protein sequence ID" value="MPY65796.1"/>
    <property type="molecule type" value="Genomic_DNA"/>
</dbReference>
<keyword evidence="3" id="KW-1185">Reference proteome</keyword>
<sequence length="172" mass="19544">MQAAEPVKIERHDLRTREHHTNTGVRPVSVYREHAHGLYVAREFVAHPRIRHWQAHLLPDLGVVVCRYDFHGPREHDYYLDIATVTREGEVWSVHDHYLDLLVHDGIAAEIVDTDELLAAHRAGYVSAETCMDAVTAAHTVLSGLARARYDLHAWLATRGVTLEWQPDPVPA</sequence>
<evidence type="ECO:0000313" key="3">
    <source>
        <dbReference type="Proteomes" id="UP000484842"/>
    </source>
</evidence>
<dbReference type="SUPFAM" id="SSF159234">
    <property type="entry name" value="FomD-like"/>
    <property type="match status" value="1"/>
</dbReference>
<reference evidence="2 3" key="1">
    <citation type="submission" date="2019-10" db="EMBL/GenBank/DDBJ databases">
        <title>Deinococcus sp. isolated from soil.</title>
        <authorList>
            <person name="Li Y."/>
            <person name="Wang J."/>
        </authorList>
    </citation>
    <scope>NUCLEOTIDE SEQUENCE [LARGE SCALE GENOMIC DNA]</scope>
    <source>
        <strain evidence="2 3">SDU3-2</strain>
    </source>
</reference>